<reference evidence="2 3" key="1">
    <citation type="journal article" date="2016" name="Int. J. Syst. Evol. Microbiol.">
        <title>Acidipila dinghuensis sp. nov., an acidobacterium isolated from forest soil.</title>
        <authorList>
            <person name="Jiang Y.W."/>
            <person name="Wang J."/>
            <person name="Chen M.H."/>
            <person name="Lv Y.Y."/>
            <person name="Qiu L.H."/>
        </authorList>
    </citation>
    <scope>NUCLEOTIDE SEQUENCE [LARGE SCALE GENOMIC DNA]</scope>
    <source>
        <strain evidence="2 3">DHOF10</strain>
    </source>
</reference>
<evidence type="ECO:0000313" key="2">
    <source>
        <dbReference type="EMBL" id="RXS96632.1"/>
    </source>
</evidence>
<dbReference type="RefSeq" id="WP_129206382.1">
    <property type="nucleotide sequence ID" value="NZ_BMGU01000001.1"/>
</dbReference>
<dbReference type="Pfam" id="PF03551">
    <property type="entry name" value="PadR"/>
    <property type="match status" value="1"/>
</dbReference>
<dbReference type="SUPFAM" id="SSF46785">
    <property type="entry name" value="Winged helix' DNA-binding domain"/>
    <property type="match status" value="1"/>
</dbReference>
<proteinExistence type="predicted"/>
<dbReference type="CDD" id="cd00090">
    <property type="entry name" value="HTH_ARSR"/>
    <property type="match status" value="1"/>
</dbReference>
<comment type="caution">
    <text evidence="2">The sequence shown here is derived from an EMBL/GenBank/DDBJ whole genome shotgun (WGS) entry which is preliminary data.</text>
</comment>
<gene>
    <name evidence="2" type="ORF">ESZ00_01400</name>
</gene>
<dbReference type="Proteomes" id="UP000290253">
    <property type="component" value="Unassembled WGS sequence"/>
</dbReference>
<dbReference type="InterPro" id="IPR052509">
    <property type="entry name" value="Metal_resp_DNA-bind_regulator"/>
</dbReference>
<organism evidence="2 3">
    <name type="scientific">Silvibacterium dinghuense</name>
    <dbReference type="NCBI Taxonomy" id="1560006"/>
    <lineage>
        <taxon>Bacteria</taxon>
        <taxon>Pseudomonadati</taxon>
        <taxon>Acidobacteriota</taxon>
        <taxon>Terriglobia</taxon>
        <taxon>Terriglobales</taxon>
        <taxon>Acidobacteriaceae</taxon>
        <taxon>Silvibacterium</taxon>
    </lineage>
</organism>
<dbReference type="InterPro" id="IPR011991">
    <property type="entry name" value="ArsR-like_HTH"/>
</dbReference>
<sequence length="110" mass="12400">MPAEPKDKTDPRLSHTAALILQSIHTGQIYGFSVMEQTGLPSGTVYPALRRLERDGLIASKWEAQSIADREQRPPRKYYRLTREGLTALENVLKRYPLIEKLIPTPASNA</sequence>
<feature type="domain" description="Transcription regulator PadR N-terminal" evidence="1">
    <location>
        <begin position="23"/>
        <end position="90"/>
    </location>
</feature>
<protein>
    <submittedName>
        <fullName evidence="2">PadR family transcriptional regulator</fullName>
    </submittedName>
</protein>
<dbReference type="OrthoDB" id="122286at2"/>
<dbReference type="PANTHER" id="PTHR33169:SF14">
    <property type="entry name" value="TRANSCRIPTIONAL REGULATOR RV3488"/>
    <property type="match status" value="1"/>
</dbReference>
<name>A0A4V1NVP4_9BACT</name>
<keyword evidence="3" id="KW-1185">Reference proteome</keyword>
<dbReference type="Gene3D" id="1.10.10.10">
    <property type="entry name" value="Winged helix-like DNA-binding domain superfamily/Winged helix DNA-binding domain"/>
    <property type="match status" value="1"/>
</dbReference>
<accession>A0A4V1NVP4</accession>
<evidence type="ECO:0000259" key="1">
    <source>
        <dbReference type="Pfam" id="PF03551"/>
    </source>
</evidence>
<dbReference type="InterPro" id="IPR036390">
    <property type="entry name" value="WH_DNA-bd_sf"/>
</dbReference>
<dbReference type="GO" id="GO:0006355">
    <property type="term" value="P:regulation of DNA-templated transcription"/>
    <property type="evidence" value="ECO:0007669"/>
    <property type="project" value="UniProtKB-ARBA"/>
</dbReference>
<dbReference type="InterPro" id="IPR005149">
    <property type="entry name" value="Tscrpt_reg_PadR_N"/>
</dbReference>
<dbReference type="AlphaFoldDB" id="A0A4V1NVP4"/>
<dbReference type="PANTHER" id="PTHR33169">
    <property type="entry name" value="PADR-FAMILY TRANSCRIPTIONAL REGULATOR"/>
    <property type="match status" value="1"/>
</dbReference>
<evidence type="ECO:0000313" key="3">
    <source>
        <dbReference type="Proteomes" id="UP000290253"/>
    </source>
</evidence>
<dbReference type="EMBL" id="SDMK01000001">
    <property type="protein sequence ID" value="RXS96632.1"/>
    <property type="molecule type" value="Genomic_DNA"/>
</dbReference>
<dbReference type="InterPro" id="IPR036388">
    <property type="entry name" value="WH-like_DNA-bd_sf"/>
</dbReference>